<evidence type="ECO:0000313" key="1">
    <source>
        <dbReference type="EMBL" id="OLY84449.1"/>
    </source>
</evidence>
<organism evidence="1 2">
    <name type="scientific">Smittium mucronatum</name>
    <dbReference type="NCBI Taxonomy" id="133383"/>
    <lineage>
        <taxon>Eukaryota</taxon>
        <taxon>Fungi</taxon>
        <taxon>Fungi incertae sedis</taxon>
        <taxon>Zoopagomycota</taxon>
        <taxon>Kickxellomycotina</taxon>
        <taxon>Harpellomycetes</taxon>
        <taxon>Harpellales</taxon>
        <taxon>Legeriomycetaceae</taxon>
        <taxon>Smittium</taxon>
    </lineage>
</organism>
<proteinExistence type="predicted"/>
<accession>A0A1R0H5M3</accession>
<name>A0A1R0H5M3_9FUNG</name>
<reference evidence="1 2" key="1">
    <citation type="journal article" date="2016" name="Mol. Biol. Evol.">
        <title>Genome-Wide Survey of Gut Fungi (Harpellales) Reveals the First Horizontally Transferred Ubiquitin Gene from a Mosquito Host.</title>
        <authorList>
            <person name="Wang Y."/>
            <person name="White M.M."/>
            <person name="Kvist S."/>
            <person name="Moncalvo J.M."/>
        </authorList>
    </citation>
    <scope>NUCLEOTIDE SEQUENCE [LARGE SCALE GENOMIC DNA]</scope>
    <source>
        <strain evidence="1 2">ALG-7-W6</strain>
    </source>
</reference>
<dbReference type="Proteomes" id="UP000187455">
    <property type="component" value="Unassembled WGS sequence"/>
</dbReference>
<dbReference type="AlphaFoldDB" id="A0A1R0H5M3"/>
<protein>
    <submittedName>
        <fullName evidence="1">Uncharacterized protein</fullName>
    </submittedName>
</protein>
<evidence type="ECO:0000313" key="2">
    <source>
        <dbReference type="Proteomes" id="UP000187455"/>
    </source>
</evidence>
<comment type="caution">
    <text evidence="1">The sequence shown here is derived from an EMBL/GenBank/DDBJ whole genome shotgun (WGS) entry which is preliminary data.</text>
</comment>
<keyword evidence="2" id="KW-1185">Reference proteome</keyword>
<gene>
    <name evidence="1" type="ORF">AYI68_g1387</name>
</gene>
<sequence>MEDRDMVSPRNEMVSVFTFTLSNDIRSSRFEKQKATAIKRQEQVHYVVSDLWGNIKAQILSDTAIKTIFSGQREAKRR</sequence>
<dbReference type="EMBL" id="LSSL01000492">
    <property type="protein sequence ID" value="OLY84449.1"/>
    <property type="molecule type" value="Genomic_DNA"/>
</dbReference>